<reference evidence="1 2" key="2">
    <citation type="journal article" date="2011" name="PLoS Genet.">
        <title>Caenorhabditis briggsae recombinant inbred line genotypes reveal inter-strain incompatibility and the evolution of recombination.</title>
        <authorList>
            <person name="Ross J.A."/>
            <person name="Koboldt D.C."/>
            <person name="Staisch J.E."/>
            <person name="Chamberlin H.M."/>
            <person name="Gupta B.P."/>
            <person name="Miller R.D."/>
            <person name="Baird S.E."/>
            <person name="Haag E.S."/>
        </authorList>
    </citation>
    <scope>NUCLEOTIDE SEQUENCE [LARGE SCALE GENOMIC DNA]</scope>
    <source>
        <strain evidence="1 2">AF16</strain>
    </source>
</reference>
<protein>
    <submittedName>
        <fullName evidence="1">Protein CBG27831</fullName>
    </submittedName>
</protein>
<dbReference type="Proteomes" id="UP000008549">
    <property type="component" value="Unassembled WGS sequence"/>
</dbReference>
<evidence type="ECO:0000313" key="1">
    <source>
        <dbReference type="EMBL" id="CAS00343.1"/>
    </source>
</evidence>
<dbReference type="KEGG" id="cbr:CBG_27831"/>
<name>B6IKB3_CAEBR</name>
<dbReference type="GeneID" id="68919280"/>
<dbReference type="RefSeq" id="XP_045099902.1">
    <property type="nucleotide sequence ID" value="XM_045240020.1"/>
</dbReference>
<dbReference type="InParanoid" id="B6IKB3"/>
<dbReference type="HOGENOM" id="CLU_3430051_0_0_1"/>
<proteinExistence type="predicted"/>
<organism evidence="1 2">
    <name type="scientific">Caenorhabditis briggsae</name>
    <dbReference type="NCBI Taxonomy" id="6238"/>
    <lineage>
        <taxon>Eukaryota</taxon>
        <taxon>Metazoa</taxon>
        <taxon>Ecdysozoa</taxon>
        <taxon>Nematoda</taxon>
        <taxon>Chromadorea</taxon>
        <taxon>Rhabditida</taxon>
        <taxon>Rhabditina</taxon>
        <taxon>Rhabditomorpha</taxon>
        <taxon>Rhabditoidea</taxon>
        <taxon>Rhabditidae</taxon>
        <taxon>Peloderinae</taxon>
        <taxon>Caenorhabditis</taxon>
    </lineage>
</organism>
<dbReference type="CTD" id="68919280"/>
<accession>B6IKB3</accession>
<gene>
    <name evidence="1" type="ORF">CBG27831</name>
    <name evidence="1" type="ORF">CBG_27831</name>
</gene>
<sequence>MSNSEHFQREGNESLWAEK</sequence>
<evidence type="ECO:0000313" key="2">
    <source>
        <dbReference type="Proteomes" id="UP000008549"/>
    </source>
</evidence>
<reference evidence="1 2" key="1">
    <citation type="journal article" date="2003" name="PLoS Biol.">
        <title>The genome sequence of Caenorhabditis briggsae: a platform for comparative genomics.</title>
        <authorList>
            <person name="Stein L.D."/>
            <person name="Bao Z."/>
            <person name="Blasiar D."/>
            <person name="Blumenthal T."/>
            <person name="Brent M.R."/>
            <person name="Chen N."/>
            <person name="Chinwalla A."/>
            <person name="Clarke L."/>
            <person name="Clee C."/>
            <person name="Coghlan A."/>
            <person name="Coulson A."/>
            <person name="D'Eustachio P."/>
            <person name="Fitch D.H."/>
            <person name="Fulton L.A."/>
            <person name="Fulton R.E."/>
            <person name="Griffiths-Jones S."/>
            <person name="Harris T.W."/>
            <person name="Hillier L.W."/>
            <person name="Kamath R."/>
            <person name="Kuwabara P.E."/>
            <person name="Mardis E.R."/>
            <person name="Marra M.A."/>
            <person name="Miner T.L."/>
            <person name="Minx P."/>
            <person name="Mullikin J.C."/>
            <person name="Plumb R.W."/>
            <person name="Rogers J."/>
            <person name="Schein J.E."/>
            <person name="Sohrmann M."/>
            <person name="Spieth J."/>
            <person name="Stajich J.E."/>
            <person name="Wei C."/>
            <person name="Willey D."/>
            <person name="Wilson R.K."/>
            <person name="Durbin R."/>
            <person name="Waterston R.H."/>
        </authorList>
    </citation>
    <scope>NUCLEOTIDE SEQUENCE [LARGE SCALE GENOMIC DNA]</scope>
    <source>
        <strain evidence="1 2">AF16</strain>
    </source>
</reference>
<dbReference type="EMBL" id="HE601001">
    <property type="protein sequence ID" value="CAS00343.1"/>
    <property type="molecule type" value="Genomic_DNA"/>
</dbReference>
<keyword evidence="2" id="KW-1185">Reference proteome</keyword>
<dbReference type="AlphaFoldDB" id="B6IKB3"/>